<protein>
    <submittedName>
        <fullName evidence="7">Uncharacterized protein</fullName>
    </submittedName>
</protein>
<keyword evidence="3" id="KW-0812">Transmembrane</keyword>
<evidence type="ECO:0000256" key="3">
    <source>
        <dbReference type="ARBA" id="ARBA00022692"/>
    </source>
</evidence>
<organism evidence="7 8">
    <name type="scientific">Rehmannia glutinosa</name>
    <name type="common">Chinese foxglove</name>
    <dbReference type="NCBI Taxonomy" id="99300"/>
    <lineage>
        <taxon>Eukaryota</taxon>
        <taxon>Viridiplantae</taxon>
        <taxon>Streptophyta</taxon>
        <taxon>Embryophyta</taxon>
        <taxon>Tracheophyta</taxon>
        <taxon>Spermatophyta</taxon>
        <taxon>Magnoliopsida</taxon>
        <taxon>eudicotyledons</taxon>
        <taxon>Gunneridae</taxon>
        <taxon>Pentapetalae</taxon>
        <taxon>asterids</taxon>
        <taxon>lamiids</taxon>
        <taxon>Lamiales</taxon>
        <taxon>Orobanchaceae</taxon>
        <taxon>Rehmannieae</taxon>
        <taxon>Rehmannia</taxon>
    </lineage>
</organism>
<evidence type="ECO:0000256" key="4">
    <source>
        <dbReference type="ARBA" id="ARBA00022989"/>
    </source>
</evidence>
<comment type="caution">
    <text evidence="7">The sequence shown here is derived from an EMBL/GenBank/DDBJ whole genome shotgun (WGS) entry which is preliminary data.</text>
</comment>
<dbReference type="PANTHER" id="PTHR30509:SF9">
    <property type="entry name" value="MULTIDRUG RESISTANCE PROTEIN MDTO"/>
    <property type="match status" value="1"/>
</dbReference>
<evidence type="ECO:0000313" key="8">
    <source>
        <dbReference type="Proteomes" id="UP001318860"/>
    </source>
</evidence>
<gene>
    <name evidence="7" type="ORF">DH2020_029002</name>
</gene>
<reference evidence="7 8" key="1">
    <citation type="journal article" date="2021" name="Comput. Struct. Biotechnol. J.">
        <title>De novo genome assembly of the potent medicinal plant Rehmannia glutinosa using nanopore technology.</title>
        <authorList>
            <person name="Ma L."/>
            <person name="Dong C."/>
            <person name="Song C."/>
            <person name="Wang X."/>
            <person name="Zheng X."/>
            <person name="Niu Y."/>
            <person name="Chen S."/>
            <person name="Feng W."/>
        </authorList>
    </citation>
    <scope>NUCLEOTIDE SEQUENCE [LARGE SCALE GENOMIC DNA]</scope>
    <source>
        <strain evidence="7">DH-2019</strain>
    </source>
</reference>
<proteinExistence type="predicted"/>
<accession>A0ABR0VPU2</accession>
<dbReference type="PANTHER" id="PTHR30509">
    <property type="entry name" value="P-HYDROXYBENZOIC ACID EFFLUX PUMP SUBUNIT-RELATED"/>
    <property type="match status" value="1"/>
</dbReference>
<evidence type="ECO:0000256" key="2">
    <source>
        <dbReference type="ARBA" id="ARBA00022475"/>
    </source>
</evidence>
<keyword evidence="5" id="KW-0472">Membrane</keyword>
<comment type="subcellular location">
    <subcellularLocation>
        <location evidence="1">Cell membrane</location>
        <topology evidence="1">Multi-pass membrane protein</topology>
    </subcellularLocation>
</comment>
<evidence type="ECO:0000256" key="1">
    <source>
        <dbReference type="ARBA" id="ARBA00004651"/>
    </source>
</evidence>
<evidence type="ECO:0000256" key="6">
    <source>
        <dbReference type="SAM" id="Coils"/>
    </source>
</evidence>
<evidence type="ECO:0000256" key="5">
    <source>
        <dbReference type="ARBA" id="ARBA00023136"/>
    </source>
</evidence>
<keyword evidence="2" id="KW-1003">Cell membrane</keyword>
<sequence>MVDFLHFSGQALRLLEKESKKMDKLENDLKVLRDAVCSGIKCFEEVSLVKSVAMLEREYEKRKNDIDLEMGKSGKLGVIQWSGFDDDDDDEMRKNVNSFVERLDEVVGKIGVEKDEMKNEVILGLSSLVYCMDGMLKESKEIEKAIKDIVQWENPSVQVVTSVYRRKHGHRSS</sequence>
<keyword evidence="6" id="KW-0175">Coiled coil</keyword>
<keyword evidence="4" id="KW-1133">Transmembrane helix</keyword>
<feature type="coiled-coil region" evidence="6">
    <location>
        <begin position="8"/>
        <end position="35"/>
    </location>
</feature>
<evidence type="ECO:0000313" key="7">
    <source>
        <dbReference type="EMBL" id="KAK6137255.1"/>
    </source>
</evidence>
<keyword evidence="8" id="KW-1185">Reference proteome</keyword>
<dbReference type="Proteomes" id="UP001318860">
    <property type="component" value="Unassembled WGS sequence"/>
</dbReference>
<name>A0ABR0VPU2_REHGL</name>
<dbReference type="EMBL" id="JABTTQ020000862">
    <property type="protein sequence ID" value="KAK6137255.1"/>
    <property type="molecule type" value="Genomic_DNA"/>
</dbReference>